<feature type="domain" description="Asl1-like glycosyl hydrolase catalytic" evidence="3">
    <location>
        <begin position="149"/>
        <end position="377"/>
    </location>
</feature>
<comment type="caution">
    <text evidence="4">The sequence shown here is derived from an EMBL/GenBank/DDBJ whole genome shotgun (WGS) entry which is preliminary data.</text>
</comment>
<keyword evidence="5" id="KW-1185">Reference proteome</keyword>
<feature type="region of interest" description="Disordered" evidence="1">
    <location>
        <begin position="106"/>
        <end position="144"/>
    </location>
</feature>
<evidence type="ECO:0000313" key="4">
    <source>
        <dbReference type="EMBL" id="RGP80348.1"/>
    </source>
</evidence>
<feature type="signal peptide" evidence="2">
    <location>
        <begin position="1"/>
        <end position="21"/>
    </location>
</feature>
<dbReference type="Pfam" id="PF11790">
    <property type="entry name" value="Glyco_hydro_cc"/>
    <property type="match status" value="1"/>
</dbReference>
<dbReference type="InterPro" id="IPR017853">
    <property type="entry name" value="GH"/>
</dbReference>
<organism evidence="4 5">
    <name type="scientific">Fusarium longipes</name>
    <dbReference type="NCBI Taxonomy" id="694270"/>
    <lineage>
        <taxon>Eukaryota</taxon>
        <taxon>Fungi</taxon>
        <taxon>Dikarya</taxon>
        <taxon>Ascomycota</taxon>
        <taxon>Pezizomycotina</taxon>
        <taxon>Sordariomycetes</taxon>
        <taxon>Hypocreomycetidae</taxon>
        <taxon>Hypocreales</taxon>
        <taxon>Nectriaceae</taxon>
        <taxon>Fusarium</taxon>
    </lineage>
</organism>
<dbReference type="OrthoDB" id="43654at2759"/>
<dbReference type="SUPFAM" id="SSF51445">
    <property type="entry name" value="(Trans)glycosidases"/>
    <property type="match status" value="1"/>
</dbReference>
<feature type="compositionally biased region" description="Low complexity" evidence="1">
    <location>
        <begin position="114"/>
        <end position="141"/>
    </location>
</feature>
<dbReference type="GO" id="GO:0009277">
    <property type="term" value="C:fungal-type cell wall"/>
    <property type="evidence" value="ECO:0007669"/>
    <property type="project" value="TreeGrafter"/>
</dbReference>
<reference evidence="4 5" key="1">
    <citation type="journal article" date="2018" name="PLoS Pathog.">
        <title>Evolution of structural diversity of trichothecenes, a family of toxins produced by plant pathogenic and entomopathogenic fungi.</title>
        <authorList>
            <person name="Proctor R.H."/>
            <person name="McCormick S.P."/>
            <person name="Kim H.S."/>
            <person name="Cardoza R.E."/>
            <person name="Stanley A.M."/>
            <person name="Lindo L."/>
            <person name="Kelly A."/>
            <person name="Brown D.W."/>
            <person name="Lee T."/>
            <person name="Vaughan M.M."/>
            <person name="Alexander N.J."/>
            <person name="Busman M."/>
            <person name="Gutierrez S."/>
        </authorList>
    </citation>
    <scope>NUCLEOTIDE SEQUENCE [LARGE SCALE GENOMIC DNA]</scope>
    <source>
        <strain evidence="4 5">NRRL 20695</strain>
    </source>
</reference>
<protein>
    <submittedName>
        <fullName evidence="4">Glycoside hydrolase</fullName>
    </submittedName>
</protein>
<sequence length="380" mass="40524">MIANKLTVLAATVALLEPALALGHRHAHHQHKRAEWITATIDGQVVSWENNYFGPGGAAPAATQAASQPEAAAPAPAPAQPTTIIKVAKPSQAAAKVSQAAYEAPAAKEETAAPKKVQQVKAASTPKKTTKTSSGSSSGSSVGFSHKRGVAYNDVKLANTFAANCKNCGWGYNWDSESYGLEGLNFIPTLWSNSTDHTPRFPANCEKALADGAKAIFSFNEPDNAGEAHMTPAAAAAAHVEYLNPYAGKALIGAPSISNSGLAGEGREWLSTFVEECDKLSDKCHYDFCNVHWYSGVEYGETLFEHLEKSHEICGGKPIWLTEFAPTGSDDAVASWLEEVIPRLEALDYLDAYSYFMVANGRLMTSETDMSKYGSVYASA</sequence>
<dbReference type="InterPro" id="IPR053183">
    <property type="entry name" value="ASL1"/>
</dbReference>
<evidence type="ECO:0000256" key="2">
    <source>
        <dbReference type="SAM" id="SignalP"/>
    </source>
</evidence>
<keyword evidence="4" id="KW-0378">Hydrolase</keyword>
<dbReference type="STRING" id="694270.A0A395T6K6"/>
<evidence type="ECO:0000313" key="5">
    <source>
        <dbReference type="Proteomes" id="UP000266234"/>
    </source>
</evidence>
<dbReference type="PANTHER" id="PTHR34154">
    <property type="entry name" value="ALKALI-SENSITIVE LINKAGE PROTEIN 1"/>
    <property type="match status" value="1"/>
</dbReference>
<dbReference type="Gene3D" id="3.20.20.80">
    <property type="entry name" value="Glycosidases"/>
    <property type="match status" value="1"/>
</dbReference>
<dbReference type="Proteomes" id="UP000266234">
    <property type="component" value="Unassembled WGS sequence"/>
</dbReference>
<evidence type="ECO:0000256" key="1">
    <source>
        <dbReference type="SAM" id="MobiDB-lite"/>
    </source>
</evidence>
<gene>
    <name evidence="4" type="ORF">FLONG3_1497</name>
</gene>
<evidence type="ECO:0000259" key="3">
    <source>
        <dbReference type="Pfam" id="PF11790"/>
    </source>
</evidence>
<dbReference type="EMBL" id="PXOG01000032">
    <property type="protein sequence ID" value="RGP80348.1"/>
    <property type="molecule type" value="Genomic_DNA"/>
</dbReference>
<feature type="compositionally biased region" description="Low complexity" evidence="1">
    <location>
        <begin position="58"/>
        <end position="74"/>
    </location>
</feature>
<dbReference type="InterPro" id="IPR024655">
    <property type="entry name" value="Asl1_glyco_hydro_catalytic"/>
</dbReference>
<dbReference type="AlphaFoldDB" id="A0A395T6K6"/>
<dbReference type="GO" id="GO:0071966">
    <property type="term" value="P:fungal-type cell wall polysaccharide metabolic process"/>
    <property type="evidence" value="ECO:0007669"/>
    <property type="project" value="TreeGrafter"/>
</dbReference>
<accession>A0A395T6K6</accession>
<dbReference type="GO" id="GO:0016787">
    <property type="term" value="F:hydrolase activity"/>
    <property type="evidence" value="ECO:0007669"/>
    <property type="project" value="UniProtKB-KW"/>
</dbReference>
<keyword evidence="2" id="KW-0732">Signal</keyword>
<name>A0A395T6K6_9HYPO</name>
<feature type="chain" id="PRO_5017456583" evidence="2">
    <location>
        <begin position="22"/>
        <end position="380"/>
    </location>
</feature>
<proteinExistence type="predicted"/>
<dbReference type="PANTHER" id="PTHR34154:SF10">
    <property type="entry name" value="ASL1-LIKE GLYCOSYL HYDROLASE CATALYTIC DOMAIN-CONTAINING PROTEIN"/>
    <property type="match status" value="1"/>
</dbReference>
<feature type="region of interest" description="Disordered" evidence="1">
    <location>
        <begin position="58"/>
        <end position="78"/>
    </location>
</feature>